<keyword evidence="1" id="KW-0812">Transmembrane</keyword>
<feature type="transmembrane region" description="Helical" evidence="1">
    <location>
        <begin position="78"/>
        <end position="102"/>
    </location>
</feature>
<dbReference type="EMBL" id="SJFN01000038">
    <property type="protein sequence ID" value="TBW33891.1"/>
    <property type="molecule type" value="Genomic_DNA"/>
</dbReference>
<keyword evidence="1" id="KW-0472">Membrane</keyword>
<evidence type="ECO:0000313" key="3">
    <source>
        <dbReference type="Proteomes" id="UP000292781"/>
    </source>
</evidence>
<dbReference type="Proteomes" id="UP000292781">
    <property type="component" value="Unassembled WGS sequence"/>
</dbReference>
<dbReference type="OrthoDB" id="8451574at2"/>
<feature type="transmembrane region" description="Helical" evidence="1">
    <location>
        <begin position="47"/>
        <end position="66"/>
    </location>
</feature>
<sequence>MLFELAIAAYAAASGFVAAGVLASFYQLVTDRPARFAVEIESFGKGVVGVLLCAIAGPFIIMRNAIRGRMLERRPVGWLVASTAIATGWSLCSGVLVLQTVIAMRQGLI</sequence>
<comment type="caution">
    <text evidence="2">The sequence shown here is derived from an EMBL/GenBank/DDBJ whole genome shotgun (WGS) entry which is preliminary data.</text>
</comment>
<dbReference type="Pfam" id="PF22258">
    <property type="entry name" value="DUF6949"/>
    <property type="match status" value="1"/>
</dbReference>
<keyword evidence="3" id="KW-1185">Reference proteome</keyword>
<proteinExistence type="predicted"/>
<reference evidence="2 3" key="1">
    <citation type="submission" date="2019-02" db="EMBL/GenBank/DDBJ databases">
        <title>Siculibacillus lacustris gen. nov., sp. nov., a new rosette-forming bacterium isolated from a freshwater crater lake (Lake St. Ana, Romania).</title>
        <authorList>
            <person name="Felfoldi T."/>
            <person name="Marton Z."/>
            <person name="Szabo A."/>
            <person name="Mentes A."/>
            <person name="Boka K."/>
            <person name="Marialigeti K."/>
            <person name="Mathe I."/>
            <person name="Koncz M."/>
            <person name="Schumann P."/>
            <person name="Toth E."/>
        </authorList>
    </citation>
    <scope>NUCLEOTIDE SEQUENCE [LARGE SCALE GENOMIC DNA]</scope>
    <source>
        <strain evidence="2 3">SA-279</strain>
    </source>
</reference>
<dbReference type="InterPro" id="IPR053803">
    <property type="entry name" value="DUF6949"/>
</dbReference>
<organism evidence="2 3">
    <name type="scientific">Siculibacillus lacustris</name>
    <dbReference type="NCBI Taxonomy" id="1549641"/>
    <lineage>
        <taxon>Bacteria</taxon>
        <taxon>Pseudomonadati</taxon>
        <taxon>Pseudomonadota</taxon>
        <taxon>Alphaproteobacteria</taxon>
        <taxon>Hyphomicrobiales</taxon>
        <taxon>Ancalomicrobiaceae</taxon>
        <taxon>Siculibacillus</taxon>
    </lineage>
</organism>
<evidence type="ECO:0000313" key="2">
    <source>
        <dbReference type="EMBL" id="TBW33891.1"/>
    </source>
</evidence>
<gene>
    <name evidence="2" type="ORF">EYW49_19385</name>
</gene>
<name>A0A4Q9VFZ3_9HYPH</name>
<protein>
    <submittedName>
        <fullName evidence="2">Uncharacterized protein</fullName>
    </submittedName>
</protein>
<keyword evidence="1" id="KW-1133">Transmembrane helix</keyword>
<dbReference type="RefSeq" id="WP_131311281.1">
    <property type="nucleotide sequence ID" value="NZ_SJFN01000038.1"/>
</dbReference>
<evidence type="ECO:0000256" key="1">
    <source>
        <dbReference type="SAM" id="Phobius"/>
    </source>
</evidence>
<accession>A0A4Q9VFZ3</accession>
<dbReference type="AlphaFoldDB" id="A0A4Q9VFZ3"/>